<comment type="caution">
    <text evidence="1">The sequence shown here is derived from an EMBL/GenBank/DDBJ whole genome shotgun (WGS) entry which is preliminary data.</text>
</comment>
<protein>
    <submittedName>
        <fullName evidence="1">Uncharacterized protein</fullName>
    </submittedName>
</protein>
<dbReference type="Gene3D" id="3.60.10.10">
    <property type="entry name" value="Endonuclease/exonuclease/phosphatase"/>
    <property type="match status" value="1"/>
</dbReference>
<dbReference type="SUPFAM" id="SSF56219">
    <property type="entry name" value="DNase I-like"/>
    <property type="match status" value="1"/>
</dbReference>
<evidence type="ECO:0000313" key="1">
    <source>
        <dbReference type="EMBL" id="KAI5382562.1"/>
    </source>
</evidence>
<dbReference type="Proteomes" id="UP001058974">
    <property type="component" value="Chromosome 7"/>
</dbReference>
<dbReference type="PANTHER" id="PTHR33710">
    <property type="entry name" value="BNAC02G09200D PROTEIN"/>
    <property type="match status" value="1"/>
</dbReference>
<evidence type="ECO:0000313" key="2">
    <source>
        <dbReference type="Proteomes" id="UP001058974"/>
    </source>
</evidence>
<dbReference type="EMBL" id="JAMSHJ010000007">
    <property type="protein sequence ID" value="KAI5382562.1"/>
    <property type="molecule type" value="Genomic_DNA"/>
</dbReference>
<dbReference type="AlphaFoldDB" id="A0A9D4VFT1"/>
<keyword evidence="2" id="KW-1185">Reference proteome</keyword>
<dbReference type="Gramene" id="Psat07G0012200-T1">
    <property type="protein sequence ID" value="KAI5382562.1"/>
    <property type="gene ID" value="KIW84_070122"/>
</dbReference>
<gene>
    <name evidence="1" type="ORF">KIW84_070122</name>
</gene>
<sequence length="169" mass="19083">MVRGRTKKAATTPMEVTMVSPPSTSRLNMINTNMKEARMHIETPNQPSTTTKAESTIQEQLEEHKEQIEANPLVDIIKGDFNNVINVVNRIGGEDIQTAELSDLEEMVEEIGMHEHDTRGSHFTLSNKHTSGMIYSITNKVVCNKDWFIAFPKCDIEVLQPHISDHSPR</sequence>
<dbReference type="InterPro" id="IPR036691">
    <property type="entry name" value="Endo/exonu/phosph_ase_sf"/>
</dbReference>
<dbReference type="PANTHER" id="PTHR33710:SF80">
    <property type="entry name" value="ENDONUCLEASE_EXONUCLEASE_PHOSPHATASE"/>
    <property type="match status" value="1"/>
</dbReference>
<proteinExistence type="predicted"/>
<name>A0A9D4VFT1_PEA</name>
<reference evidence="1 2" key="1">
    <citation type="journal article" date="2022" name="Nat. Genet.">
        <title>Improved pea reference genome and pan-genome highlight genomic features and evolutionary characteristics.</title>
        <authorList>
            <person name="Yang T."/>
            <person name="Liu R."/>
            <person name="Luo Y."/>
            <person name="Hu S."/>
            <person name="Wang D."/>
            <person name="Wang C."/>
            <person name="Pandey M.K."/>
            <person name="Ge S."/>
            <person name="Xu Q."/>
            <person name="Li N."/>
            <person name="Li G."/>
            <person name="Huang Y."/>
            <person name="Saxena R.K."/>
            <person name="Ji Y."/>
            <person name="Li M."/>
            <person name="Yan X."/>
            <person name="He Y."/>
            <person name="Liu Y."/>
            <person name="Wang X."/>
            <person name="Xiang C."/>
            <person name="Varshney R.K."/>
            <person name="Ding H."/>
            <person name="Gao S."/>
            <person name="Zong X."/>
        </authorList>
    </citation>
    <scope>NUCLEOTIDE SEQUENCE [LARGE SCALE GENOMIC DNA]</scope>
    <source>
        <strain evidence="1 2">cv. Zhongwan 6</strain>
    </source>
</reference>
<accession>A0A9D4VFT1</accession>
<organism evidence="1 2">
    <name type="scientific">Pisum sativum</name>
    <name type="common">Garden pea</name>
    <name type="synonym">Lathyrus oleraceus</name>
    <dbReference type="NCBI Taxonomy" id="3888"/>
    <lineage>
        <taxon>Eukaryota</taxon>
        <taxon>Viridiplantae</taxon>
        <taxon>Streptophyta</taxon>
        <taxon>Embryophyta</taxon>
        <taxon>Tracheophyta</taxon>
        <taxon>Spermatophyta</taxon>
        <taxon>Magnoliopsida</taxon>
        <taxon>eudicotyledons</taxon>
        <taxon>Gunneridae</taxon>
        <taxon>Pentapetalae</taxon>
        <taxon>rosids</taxon>
        <taxon>fabids</taxon>
        <taxon>Fabales</taxon>
        <taxon>Fabaceae</taxon>
        <taxon>Papilionoideae</taxon>
        <taxon>50 kb inversion clade</taxon>
        <taxon>NPAAA clade</taxon>
        <taxon>Hologalegina</taxon>
        <taxon>IRL clade</taxon>
        <taxon>Fabeae</taxon>
        <taxon>Lathyrus</taxon>
    </lineage>
</organism>